<accession>A0A1H4N692</accession>
<protein>
    <recommendedName>
        <fullName evidence="3">Uridine kinase</fullName>
    </recommendedName>
</protein>
<dbReference type="AlphaFoldDB" id="A0A1H4N692"/>
<sequence>MAETTGARAEFLAWTAEQFLHNSRSGRRLIAVESAGAPAASRFADDLAGALAERGQHPLRLSLGSVGEATLRRDTIEPFRAGTLDGADDPDTVLIVDGQRLLNEKVRGIWHYTVWLLAGEELPHAGANLIVDASDESGLTDYYYDLCKLPPSFGERA</sequence>
<name>A0A1H4N692_9MICO</name>
<dbReference type="Proteomes" id="UP000199183">
    <property type="component" value="Unassembled WGS sequence"/>
</dbReference>
<dbReference type="STRING" id="640635.SAMN04489806_2098"/>
<evidence type="ECO:0000313" key="2">
    <source>
        <dbReference type="Proteomes" id="UP000199183"/>
    </source>
</evidence>
<evidence type="ECO:0008006" key="3">
    <source>
        <dbReference type="Google" id="ProtNLM"/>
    </source>
</evidence>
<organism evidence="1 2">
    <name type="scientific">Paramicrobacterium humi</name>
    <dbReference type="NCBI Taxonomy" id="640635"/>
    <lineage>
        <taxon>Bacteria</taxon>
        <taxon>Bacillati</taxon>
        <taxon>Actinomycetota</taxon>
        <taxon>Actinomycetes</taxon>
        <taxon>Micrococcales</taxon>
        <taxon>Microbacteriaceae</taxon>
        <taxon>Paramicrobacterium</taxon>
    </lineage>
</organism>
<reference evidence="1 2" key="1">
    <citation type="submission" date="2016-10" db="EMBL/GenBank/DDBJ databases">
        <authorList>
            <person name="de Groot N.N."/>
        </authorList>
    </citation>
    <scope>NUCLEOTIDE SEQUENCE [LARGE SCALE GENOMIC DNA]</scope>
    <source>
        <strain evidence="1 2">DSM 21799</strain>
    </source>
</reference>
<keyword evidence="2" id="KW-1185">Reference proteome</keyword>
<proteinExistence type="predicted"/>
<evidence type="ECO:0000313" key="1">
    <source>
        <dbReference type="EMBL" id="SEB90836.1"/>
    </source>
</evidence>
<dbReference type="RefSeq" id="WP_091183653.1">
    <property type="nucleotide sequence ID" value="NZ_FNRY01000001.1"/>
</dbReference>
<dbReference type="EMBL" id="FNRY01000001">
    <property type="protein sequence ID" value="SEB90836.1"/>
    <property type="molecule type" value="Genomic_DNA"/>
</dbReference>
<dbReference type="OrthoDB" id="572586at2"/>
<gene>
    <name evidence="1" type="ORF">SAMN04489806_2098</name>
</gene>